<dbReference type="Proteomes" id="UP000283077">
    <property type="component" value="Unassembled WGS sequence"/>
</dbReference>
<evidence type="ECO:0000313" key="1">
    <source>
        <dbReference type="EMBL" id="RVU39996.1"/>
    </source>
</evidence>
<accession>A0A437QZN3</accession>
<evidence type="ECO:0008006" key="3">
    <source>
        <dbReference type="Google" id="ProtNLM"/>
    </source>
</evidence>
<sequence>MSCPRCGADNQCLVTSAASVGTNLNTKTAACAGDVSCWCFQVPITPEQRLLLPKSDSCYCAACLDALVREIKI</sequence>
<evidence type="ECO:0000313" key="2">
    <source>
        <dbReference type="Proteomes" id="UP000283077"/>
    </source>
</evidence>
<name>A0A437QZN3_9GAMM</name>
<reference evidence="1 2" key="1">
    <citation type="submission" date="2019-01" db="EMBL/GenBank/DDBJ databases">
        <authorList>
            <person name="Chen W.-M."/>
        </authorList>
    </citation>
    <scope>NUCLEOTIDE SEQUENCE [LARGE SCALE GENOMIC DNA]</scope>
    <source>
        <strain evidence="1 2">KYPC3</strain>
    </source>
</reference>
<dbReference type="AlphaFoldDB" id="A0A437QZN3"/>
<dbReference type="EMBL" id="SACS01000007">
    <property type="protein sequence ID" value="RVU39996.1"/>
    <property type="molecule type" value="Genomic_DNA"/>
</dbReference>
<dbReference type="Pfam" id="PF14375">
    <property type="entry name" value="Cys_rich_CWC"/>
    <property type="match status" value="1"/>
</dbReference>
<protein>
    <recommendedName>
        <fullName evidence="3">Cysteine-rich CWC family protein</fullName>
    </recommendedName>
</protein>
<comment type="caution">
    <text evidence="1">The sequence shown here is derived from an EMBL/GenBank/DDBJ whole genome shotgun (WGS) entry which is preliminary data.</text>
</comment>
<keyword evidence="2" id="KW-1185">Reference proteome</keyword>
<proteinExistence type="predicted"/>
<dbReference type="OrthoDB" id="5625686at2"/>
<organism evidence="1 2">
    <name type="scientific">Rheinheimera riviphila</name>
    <dbReference type="NCBI Taxonomy" id="1834037"/>
    <lineage>
        <taxon>Bacteria</taxon>
        <taxon>Pseudomonadati</taxon>
        <taxon>Pseudomonadota</taxon>
        <taxon>Gammaproteobacteria</taxon>
        <taxon>Chromatiales</taxon>
        <taxon>Chromatiaceae</taxon>
        <taxon>Rheinheimera</taxon>
    </lineage>
</organism>
<dbReference type="RefSeq" id="WP_127698725.1">
    <property type="nucleotide sequence ID" value="NZ_SACS01000007.1"/>
</dbReference>
<dbReference type="InterPro" id="IPR032720">
    <property type="entry name" value="Cys_rich_CWC"/>
</dbReference>
<gene>
    <name evidence="1" type="ORF">EOE67_08805</name>
</gene>